<dbReference type="PROSITE" id="PS51192">
    <property type="entry name" value="HELICASE_ATP_BIND_1"/>
    <property type="match status" value="1"/>
</dbReference>
<dbReference type="SMART" id="SM00487">
    <property type="entry name" value="DEXDc"/>
    <property type="match status" value="1"/>
</dbReference>
<evidence type="ECO:0000256" key="3">
    <source>
        <dbReference type="ARBA" id="ARBA00022806"/>
    </source>
</evidence>
<dbReference type="CDD" id="cd18787">
    <property type="entry name" value="SF2_C_DEAD"/>
    <property type="match status" value="1"/>
</dbReference>
<dbReference type="InterPro" id="IPR014001">
    <property type="entry name" value="Helicase_ATP-bd"/>
</dbReference>
<dbReference type="Gene3D" id="3.40.50.300">
    <property type="entry name" value="P-loop containing nucleotide triphosphate hydrolases"/>
    <property type="match status" value="2"/>
</dbReference>
<feature type="region of interest" description="Disordered" evidence="7">
    <location>
        <begin position="17"/>
        <end position="37"/>
    </location>
</feature>
<dbReference type="PANTHER" id="PTHR47959:SF13">
    <property type="entry name" value="ATP-DEPENDENT RNA HELICASE RHLE"/>
    <property type="match status" value="1"/>
</dbReference>
<dbReference type="InterPro" id="IPR001650">
    <property type="entry name" value="Helicase_C-like"/>
</dbReference>
<dbReference type="InterPro" id="IPR014014">
    <property type="entry name" value="RNA_helicase_DEAD_Q_motif"/>
</dbReference>
<evidence type="ECO:0000259" key="9">
    <source>
        <dbReference type="PROSITE" id="PS51194"/>
    </source>
</evidence>
<comment type="caution">
    <text evidence="11">The sequence shown here is derived from an EMBL/GenBank/DDBJ whole genome shotgun (WGS) entry which is preliminary data.</text>
</comment>
<sequence length="399" mass="45584">MYHKSFTGKKSRNFRNFHSKRRVFNSRNKRSSKTLNPSLYISKADPVQTESPVSVKNNFSDFQIDLRLKQNIKIRGYSIPTPIQDQAMPYILAGRDVVGIANTGTGKTAAFLIPLLNKMISQRNEKALVVVPTRELAVQINDELKFFSRSLNIFSVLIIGGASMNRQLSELRRNPHFIISTPGRLKDMINRKLIDLSSFHNIVLDEVDRMVDIGFINEIKFIVSRLPADRQSLFFSATVPPEVTNIIRSFLHDPITVSVKKTETVRSIDQDIIRFTNKDDKLNKLEELLRREEYKKVLVFGRTKWGVERLSRHLEENGFSVASIHGNKTQNQRLKALNLFKQNQLQILVATDVVARGMDIDDVSHVVNYDEPESFTDYVHRIGRTGRANKSGKALTFVG</sequence>
<protein>
    <submittedName>
        <fullName evidence="11">DEAD/DEAH RNA helicase, ATP-dependent RNA helicase RhlE</fullName>
        <ecNumber evidence="11">3.6.1.-</ecNumber>
        <ecNumber evidence="11">3.6.4.13</ecNumber>
    </submittedName>
</protein>
<dbReference type="GO" id="GO:0005524">
    <property type="term" value="F:ATP binding"/>
    <property type="evidence" value="ECO:0007669"/>
    <property type="project" value="UniProtKB-KW"/>
</dbReference>
<evidence type="ECO:0000256" key="4">
    <source>
        <dbReference type="ARBA" id="ARBA00022840"/>
    </source>
</evidence>
<evidence type="ECO:0000256" key="7">
    <source>
        <dbReference type="SAM" id="MobiDB-lite"/>
    </source>
</evidence>
<dbReference type="GO" id="GO:0003724">
    <property type="term" value="F:RNA helicase activity"/>
    <property type="evidence" value="ECO:0007669"/>
    <property type="project" value="UniProtKB-EC"/>
</dbReference>
<keyword evidence="4" id="KW-0067">ATP-binding</keyword>
<evidence type="ECO:0000313" key="12">
    <source>
        <dbReference type="Proteomes" id="UP000034894"/>
    </source>
</evidence>
<reference evidence="11 12" key="1">
    <citation type="journal article" date="2015" name="Nature">
        <title>rRNA introns, odd ribosomes, and small enigmatic genomes across a large radiation of phyla.</title>
        <authorList>
            <person name="Brown C.T."/>
            <person name="Hug L.A."/>
            <person name="Thomas B.C."/>
            <person name="Sharon I."/>
            <person name="Castelle C.J."/>
            <person name="Singh A."/>
            <person name="Wilkins M.J."/>
            <person name="Williams K.H."/>
            <person name="Banfield J.F."/>
        </authorList>
    </citation>
    <scope>NUCLEOTIDE SEQUENCE [LARGE SCALE GENOMIC DNA]</scope>
</reference>
<dbReference type="GO" id="GO:0016787">
    <property type="term" value="F:hydrolase activity"/>
    <property type="evidence" value="ECO:0007669"/>
    <property type="project" value="UniProtKB-KW"/>
</dbReference>
<evidence type="ECO:0000259" key="10">
    <source>
        <dbReference type="PROSITE" id="PS51195"/>
    </source>
</evidence>
<dbReference type="PANTHER" id="PTHR47959">
    <property type="entry name" value="ATP-DEPENDENT RNA HELICASE RHLE-RELATED"/>
    <property type="match status" value="1"/>
</dbReference>
<dbReference type="Pfam" id="PF00270">
    <property type="entry name" value="DEAD"/>
    <property type="match status" value="1"/>
</dbReference>
<dbReference type="Proteomes" id="UP000034894">
    <property type="component" value="Unassembled WGS sequence"/>
</dbReference>
<dbReference type="PROSITE" id="PS51194">
    <property type="entry name" value="HELICASE_CTER"/>
    <property type="match status" value="1"/>
</dbReference>
<keyword evidence="2 11" id="KW-0378">Hydrolase</keyword>
<dbReference type="InterPro" id="IPR027417">
    <property type="entry name" value="P-loop_NTPase"/>
</dbReference>
<evidence type="ECO:0000256" key="5">
    <source>
        <dbReference type="ARBA" id="ARBA00038437"/>
    </source>
</evidence>
<feature type="compositionally biased region" description="Basic residues" evidence="7">
    <location>
        <begin position="17"/>
        <end position="32"/>
    </location>
</feature>
<gene>
    <name evidence="11" type="ORF">UV73_C0003G0032</name>
</gene>
<organism evidence="11 12">
    <name type="scientific">Candidatus Gottesmanbacteria bacterium GW2011_GWA2_43_14</name>
    <dbReference type="NCBI Taxonomy" id="1618443"/>
    <lineage>
        <taxon>Bacteria</taxon>
        <taxon>Candidatus Gottesmaniibacteriota</taxon>
    </lineage>
</organism>
<keyword evidence="1" id="KW-0547">Nucleotide-binding</keyword>
<proteinExistence type="inferred from homology"/>
<keyword evidence="3 11" id="KW-0347">Helicase</keyword>
<dbReference type="SUPFAM" id="SSF52540">
    <property type="entry name" value="P-loop containing nucleoside triphosphate hydrolases"/>
    <property type="match status" value="1"/>
</dbReference>
<dbReference type="InterPro" id="IPR050079">
    <property type="entry name" value="DEAD_box_RNA_helicase"/>
</dbReference>
<dbReference type="InterPro" id="IPR044742">
    <property type="entry name" value="DEAD/DEAH_RhlB"/>
</dbReference>
<dbReference type="EC" id="3.6.4.13" evidence="11"/>
<evidence type="ECO:0000256" key="1">
    <source>
        <dbReference type="ARBA" id="ARBA00022741"/>
    </source>
</evidence>
<accession>A0A0G1DJT6</accession>
<dbReference type="SMART" id="SM00490">
    <property type="entry name" value="HELICc"/>
    <property type="match status" value="1"/>
</dbReference>
<dbReference type="AlphaFoldDB" id="A0A0G1DJT6"/>
<dbReference type="GO" id="GO:0003676">
    <property type="term" value="F:nucleic acid binding"/>
    <property type="evidence" value="ECO:0007669"/>
    <property type="project" value="InterPro"/>
</dbReference>
<feature type="domain" description="DEAD-box RNA helicase Q" evidence="10">
    <location>
        <begin position="57"/>
        <end position="85"/>
    </location>
</feature>
<dbReference type="Pfam" id="PF00271">
    <property type="entry name" value="Helicase_C"/>
    <property type="match status" value="1"/>
</dbReference>
<feature type="domain" description="Helicase C-terminal" evidence="9">
    <location>
        <begin position="277"/>
        <end position="399"/>
    </location>
</feature>
<evidence type="ECO:0000256" key="6">
    <source>
        <dbReference type="PROSITE-ProRule" id="PRU00552"/>
    </source>
</evidence>
<evidence type="ECO:0000256" key="2">
    <source>
        <dbReference type="ARBA" id="ARBA00022801"/>
    </source>
</evidence>
<dbReference type="InterPro" id="IPR011545">
    <property type="entry name" value="DEAD/DEAH_box_helicase_dom"/>
</dbReference>
<evidence type="ECO:0000259" key="8">
    <source>
        <dbReference type="PROSITE" id="PS51192"/>
    </source>
</evidence>
<name>A0A0G1DJT6_9BACT</name>
<dbReference type="STRING" id="1618443.UV73_C0003G0032"/>
<dbReference type="PROSITE" id="PS51195">
    <property type="entry name" value="Q_MOTIF"/>
    <property type="match status" value="1"/>
</dbReference>
<dbReference type="EMBL" id="LCFP01000003">
    <property type="protein sequence ID" value="KKS98090.1"/>
    <property type="molecule type" value="Genomic_DNA"/>
</dbReference>
<feature type="short sequence motif" description="Q motif" evidence="6">
    <location>
        <begin position="57"/>
        <end position="85"/>
    </location>
</feature>
<dbReference type="EC" id="3.6.1.-" evidence="11"/>
<dbReference type="GO" id="GO:0005829">
    <property type="term" value="C:cytosol"/>
    <property type="evidence" value="ECO:0007669"/>
    <property type="project" value="TreeGrafter"/>
</dbReference>
<feature type="domain" description="Helicase ATP-binding" evidence="8">
    <location>
        <begin position="88"/>
        <end position="257"/>
    </location>
</feature>
<dbReference type="CDD" id="cd00268">
    <property type="entry name" value="DEADc"/>
    <property type="match status" value="1"/>
</dbReference>
<comment type="similarity">
    <text evidence="5">Belongs to the DEAD box helicase family.</text>
</comment>
<evidence type="ECO:0000313" key="11">
    <source>
        <dbReference type="EMBL" id="KKS98090.1"/>
    </source>
</evidence>